<feature type="compositionally biased region" description="Low complexity" evidence="1">
    <location>
        <begin position="107"/>
        <end position="116"/>
    </location>
</feature>
<comment type="caution">
    <text evidence="2">The sequence shown here is derived from an EMBL/GenBank/DDBJ whole genome shotgun (WGS) entry which is preliminary data.</text>
</comment>
<dbReference type="AlphaFoldDB" id="A0A926F288"/>
<dbReference type="EMBL" id="JACRTK010000002">
    <property type="protein sequence ID" value="MBC8590574.1"/>
    <property type="molecule type" value="Genomic_DNA"/>
</dbReference>
<keyword evidence="3" id="KW-1185">Reference proteome</keyword>
<accession>A0A926F288</accession>
<protein>
    <submittedName>
        <fullName evidence="2">Sporulation stage III protein AG</fullName>
    </submittedName>
</protein>
<dbReference type="Proteomes" id="UP000601522">
    <property type="component" value="Unassembled WGS sequence"/>
</dbReference>
<name>A0A926F288_9FIRM</name>
<gene>
    <name evidence="2" type="ORF">H8689_05445</name>
</gene>
<dbReference type="RefSeq" id="WP_249323412.1">
    <property type="nucleotide sequence ID" value="NZ_JACRTK010000002.1"/>
</dbReference>
<organism evidence="2 3">
    <name type="scientific">Wansuia hejianensis</name>
    <dbReference type="NCBI Taxonomy" id="2763667"/>
    <lineage>
        <taxon>Bacteria</taxon>
        <taxon>Bacillati</taxon>
        <taxon>Bacillota</taxon>
        <taxon>Clostridia</taxon>
        <taxon>Lachnospirales</taxon>
        <taxon>Lachnospiraceae</taxon>
        <taxon>Wansuia</taxon>
    </lineage>
</organism>
<proteinExistence type="predicted"/>
<evidence type="ECO:0000313" key="2">
    <source>
        <dbReference type="EMBL" id="MBC8590574.1"/>
    </source>
</evidence>
<evidence type="ECO:0000313" key="3">
    <source>
        <dbReference type="Proteomes" id="UP000601522"/>
    </source>
</evidence>
<feature type="region of interest" description="Disordered" evidence="1">
    <location>
        <begin position="102"/>
        <end position="124"/>
    </location>
</feature>
<sequence>METLINKIKEYMSNMDNRKFINKLLIILTLTIFLLVLINGSISPKKDKGSKVINPDLKEYNSEVQLDYSMFLEKRLTSILGELDGVGKVNVMITLDDSSEKVPAANTTKSTETTSESDSEGGTRKIIREDENIQLVNTSGDIVVLKEINPNIKGVIVVAEGAEDGEVLESIYEAVTTVLGVASNKVQVFKSK</sequence>
<reference evidence="2 3" key="1">
    <citation type="submission" date="2020-08" db="EMBL/GenBank/DDBJ databases">
        <title>Genome public.</title>
        <authorList>
            <person name="Liu C."/>
            <person name="Sun Q."/>
        </authorList>
    </citation>
    <scope>NUCLEOTIDE SEQUENCE [LARGE SCALE GENOMIC DNA]</scope>
    <source>
        <strain evidence="2 3">NSJ-26</strain>
    </source>
</reference>
<evidence type="ECO:0000256" key="1">
    <source>
        <dbReference type="SAM" id="MobiDB-lite"/>
    </source>
</evidence>